<dbReference type="RefSeq" id="WP_379738075.1">
    <property type="nucleotide sequence ID" value="NZ_JBHRVV010000002.1"/>
</dbReference>
<proteinExistence type="predicted"/>
<name>A0ABV7PQE7_9BURK</name>
<gene>
    <name evidence="1" type="ORF">ACFOPH_24980</name>
</gene>
<evidence type="ECO:0000313" key="2">
    <source>
        <dbReference type="Proteomes" id="UP001595665"/>
    </source>
</evidence>
<reference evidence="2" key="1">
    <citation type="journal article" date="2019" name="Int. J. Syst. Evol. Microbiol.">
        <title>The Global Catalogue of Microorganisms (GCM) 10K type strain sequencing project: providing services to taxonomists for standard genome sequencing and annotation.</title>
        <authorList>
            <consortium name="The Broad Institute Genomics Platform"/>
            <consortium name="The Broad Institute Genome Sequencing Center for Infectious Disease"/>
            <person name="Wu L."/>
            <person name="Ma J."/>
        </authorList>
    </citation>
    <scope>NUCLEOTIDE SEQUENCE [LARGE SCALE GENOMIC DNA]</scope>
    <source>
        <strain evidence="2">CCM 7480</strain>
    </source>
</reference>
<keyword evidence="2" id="KW-1185">Reference proteome</keyword>
<sequence length="98" mass="10419">MLDPELAAAAGQGQQSVTAECRCTHKGGEVTAVDHHHDDAVEFVVGTIEQAREQDRLACALEPGRRQIDAQRGGIVVLVLKEKSGSRHGRRHACAPGG</sequence>
<organism evidence="1 2">
    <name type="scientific">Massilia haematophila</name>
    <dbReference type="NCBI Taxonomy" id="457923"/>
    <lineage>
        <taxon>Bacteria</taxon>
        <taxon>Pseudomonadati</taxon>
        <taxon>Pseudomonadota</taxon>
        <taxon>Betaproteobacteria</taxon>
        <taxon>Burkholderiales</taxon>
        <taxon>Oxalobacteraceae</taxon>
        <taxon>Telluria group</taxon>
        <taxon>Massilia</taxon>
    </lineage>
</organism>
<evidence type="ECO:0000313" key="1">
    <source>
        <dbReference type="EMBL" id="MFC3461468.1"/>
    </source>
</evidence>
<comment type="caution">
    <text evidence="1">The sequence shown here is derived from an EMBL/GenBank/DDBJ whole genome shotgun (WGS) entry which is preliminary data.</text>
</comment>
<dbReference type="EMBL" id="JBHRVV010000002">
    <property type="protein sequence ID" value="MFC3461468.1"/>
    <property type="molecule type" value="Genomic_DNA"/>
</dbReference>
<dbReference type="Proteomes" id="UP001595665">
    <property type="component" value="Unassembled WGS sequence"/>
</dbReference>
<protein>
    <submittedName>
        <fullName evidence="1">Uncharacterized protein</fullName>
    </submittedName>
</protein>
<accession>A0ABV7PQE7</accession>